<dbReference type="AlphaFoldDB" id="A0A0F9RPH1"/>
<reference evidence="1" key="1">
    <citation type="journal article" date="2015" name="Nature">
        <title>Complex archaea that bridge the gap between prokaryotes and eukaryotes.</title>
        <authorList>
            <person name="Spang A."/>
            <person name="Saw J.H."/>
            <person name="Jorgensen S.L."/>
            <person name="Zaremba-Niedzwiedzka K."/>
            <person name="Martijn J."/>
            <person name="Lind A.E."/>
            <person name="van Eijk R."/>
            <person name="Schleper C."/>
            <person name="Guy L."/>
            <person name="Ettema T.J."/>
        </authorList>
    </citation>
    <scope>NUCLEOTIDE SEQUENCE</scope>
</reference>
<gene>
    <name evidence="1" type="ORF">LCGC14_0552330</name>
</gene>
<name>A0A0F9RPH1_9ZZZZ</name>
<sequence length="116" mass="13542">MSEPVVTEQEIDKQLSDPLLRMLLVGSWHRMMHAQKWLSAGLDKPSPPGGMTIAIPEIGKSAYYERPPTETELREWVRSVTLRRRLEEAEEREDERRERECAQKLRETRALLGRTT</sequence>
<proteinExistence type="predicted"/>
<protein>
    <submittedName>
        <fullName evidence="1">Uncharacterized protein</fullName>
    </submittedName>
</protein>
<accession>A0A0F9RPH1</accession>
<organism evidence="1">
    <name type="scientific">marine sediment metagenome</name>
    <dbReference type="NCBI Taxonomy" id="412755"/>
    <lineage>
        <taxon>unclassified sequences</taxon>
        <taxon>metagenomes</taxon>
        <taxon>ecological metagenomes</taxon>
    </lineage>
</organism>
<dbReference type="EMBL" id="LAZR01000763">
    <property type="protein sequence ID" value="KKN58420.1"/>
    <property type="molecule type" value="Genomic_DNA"/>
</dbReference>
<comment type="caution">
    <text evidence="1">The sequence shown here is derived from an EMBL/GenBank/DDBJ whole genome shotgun (WGS) entry which is preliminary data.</text>
</comment>
<evidence type="ECO:0000313" key="1">
    <source>
        <dbReference type="EMBL" id="KKN58420.1"/>
    </source>
</evidence>